<proteinExistence type="predicted"/>
<name>D8IYB4_HERSS</name>
<organism evidence="2 3">
    <name type="scientific">Herbaspirillum seropedicae (strain SmR1)</name>
    <dbReference type="NCBI Taxonomy" id="757424"/>
    <lineage>
        <taxon>Bacteria</taxon>
        <taxon>Pseudomonadati</taxon>
        <taxon>Pseudomonadota</taxon>
        <taxon>Betaproteobacteria</taxon>
        <taxon>Burkholderiales</taxon>
        <taxon>Oxalobacteraceae</taxon>
        <taxon>Herbaspirillum</taxon>
    </lineage>
</organism>
<evidence type="ECO:0000313" key="2">
    <source>
        <dbReference type="EMBL" id="ADJ62074.1"/>
    </source>
</evidence>
<dbReference type="AlphaFoldDB" id="D8IYB4"/>
<dbReference type="KEGG" id="hse:Hsero_0555"/>
<evidence type="ECO:0000313" key="3">
    <source>
        <dbReference type="Proteomes" id="UP000000329"/>
    </source>
</evidence>
<keyword evidence="3" id="KW-1185">Reference proteome</keyword>
<dbReference type="EMBL" id="CP002039">
    <property type="protein sequence ID" value="ADJ62074.1"/>
    <property type="molecule type" value="Genomic_DNA"/>
</dbReference>
<reference evidence="2 3" key="1">
    <citation type="submission" date="2010-04" db="EMBL/GenBank/DDBJ databases">
        <title>The genome of Herbaspirillum seropedicae SmR1, an endophytic, nitrogen-fixing, plant-growth promoting beta-Proteobacteria.</title>
        <authorList>
            <person name="Pedrosa F.O."/>
            <person name="Monteiro R.A."/>
            <person name="Wassem R."/>
            <person name="Cruz L.M."/>
            <person name="Ayub R.A."/>
            <person name="Colauto N.B."/>
            <person name="Fernandez M.A."/>
            <person name="Fungaro M.H.P."/>
            <person name="Grisard E.C."/>
            <person name="Hungria M."/>
            <person name="Madeira H.M.F."/>
            <person name="Nodari R.O."/>
            <person name="Osaku C.A."/>
            <person name="Petzl-Erler M.L."/>
            <person name="Terenzi H."/>
            <person name="Vieira L.G.E."/>
            <person name="Almeida M.I.M."/>
            <person name="Alves L.R."/>
            <person name="Arantes O.M.N."/>
            <person name="Balsanelli E."/>
            <person name="Barcellos F.G."/>
            <person name="Baura V.A."/>
            <person name="Binde D.R."/>
            <person name="Campo R.J."/>
            <person name="Chubatsu L.S."/>
            <person name="Chueire L.M.O."/>
            <person name="Ciferri R.R."/>
            <person name="Correa L.C."/>
            <person name="da Conceicao Silva J.L."/>
            <person name="Dabul A.N.G."/>
            <person name="Dambros B.P."/>
            <person name="Faoro H."/>
            <person name="Favetti A."/>
            <person name="Friedermann G."/>
            <person name="Furlaneto M.C."/>
            <person name="Gasques L.S."/>
            <person name="Gimenes C.C.T."/>
            <person name="Gioppo N.M.R."/>
            <person name="Glienke-Blanco C."/>
            <person name="Godoy L.P."/>
            <person name="Guerra M.P."/>
            <person name="Karp S."/>
            <person name="Kava-Cordeiro V."/>
            <person name="Margarido V.P."/>
            <person name="Mathioni S.M."/>
            <person name="Menck-Soares M.A."/>
            <person name="Murace N.K."/>
            <person name="Nicolas M.F."/>
            <person name="Oliveira C.E.C."/>
            <person name="Pagnan N.A.B."/>
            <person name="Pamphile J.A."/>
            <person name="Patussi E.V."/>
            <person name="Pereira L.F.P."/>
            <person name="Pereira-Ferrari L."/>
            <person name="Pinto F.G.S."/>
            <person name="Precoma C."/>
            <person name="Prioli A.J."/>
            <person name="Prioli S.M.A.P."/>
            <person name="Raittz R.T."/>
            <person name="Ramos H.J.O."/>
            <person name="Ribeiro E.M.S.F."/>
            <person name="Rigo L.U."/>
            <person name="Rocha C.L.M.S.C."/>
            <person name="Rocha S.N."/>
            <person name="Santos K."/>
            <person name="Satori D."/>
            <person name="Silva A.G."/>
            <person name="Simao R.C.G."/>
            <person name="Soares M.A.M."/>
            <person name="Souza E.M."/>
            <person name="Steffens M.B.R."/>
            <person name="Steindel M."/>
            <person name="Tadra-Sfeir M.Z."/>
            <person name="Takahashi E.K."/>
            <person name="Torres R.A."/>
            <person name="Valle J.S."/>
            <person name="Vernal J.I."/>
            <person name="Vilas-Boas L.A."/>
            <person name="Watanabe M.A.E."/>
            <person name="Weiss V.A."/>
            <person name="Yates M.A."/>
            <person name="Souza E.M."/>
        </authorList>
    </citation>
    <scope>NUCLEOTIDE SEQUENCE [LARGE SCALE GENOMIC DNA]</scope>
    <source>
        <strain evidence="2 3">SmR1</strain>
    </source>
</reference>
<dbReference type="HOGENOM" id="CLU_2879759_0_0_4"/>
<dbReference type="Proteomes" id="UP000000329">
    <property type="component" value="Chromosome"/>
</dbReference>
<accession>D8IYB4</accession>
<feature type="compositionally biased region" description="Low complexity" evidence="1">
    <location>
        <begin position="45"/>
        <end position="63"/>
    </location>
</feature>
<gene>
    <name evidence="2" type="ordered locus">Hsero_0555</name>
</gene>
<sequence length="63" mass="6838">MGLPACRTQGVETVEEMLFSIHRVLLVTNFHHRRRSSAIQALQGRKAAPANAPRASRPCAGNG</sequence>
<evidence type="ECO:0000256" key="1">
    <source>
        <dbReference type="SAM" id="MobiDB-lite"/>
    </source>
</evidence>
<feature type="region of interest" description="Disordered" evidence="1">
    <location>
        <begin position="38"/>
        <end position="63"/>
    </location>
</feature>
<protein>
    <submittedName>
        <fullName evidence="2">Uncharacterized protein</fullName>
    </submittedName>
</protein>